<evidence type="ECO:0000256" key="1">
    <source>
        <dbReference type="SAM" id="SignalP"/>
    </source>
</evidence>
<dbReference type="Proteomes" id="UP001221566">
    <property type="component" value="Unassembled WGS sequence"/>
</dbReference>
<keyword evidence="1" id="KW-0732">Signal</keyword>
<evidence type="ECO:0000313" key="3">
    <source>
        <dbReference type="Proteomes" id="UP001221566"/>
    </source>
</evidence>
<protein>
    <submittedName>
        <fullName evidence="2">Uncharacterized protein</fullName>
    </submittedName>
</protein>
<gene>
    <name evidence="2" type="ORF">PQU93_06655</name>
</gene>
<accession>A0ABT5I2R9</accession>
<dbReference type="RefSeq" id="WP_272802742.1">
    <property type="nucleotide sequence ID" value="NZ_JAQQKY010000002.1"/>
</dbReference>
<evidence type="ECO:0000313" key="2">
    <source>
        <dbReference type="EMBL" id="MDC7690466.1"/>
    </source>
</evidence>
<sequence length="145" mass="16525">MRWKTGRLFKIKLSNGGAAFALALDFPEFAFFNCFNPDATIQEILKSGILWRLWVMKHVLKEPRWQPMAVVTDIPKNLQQATPRFKKDQISGQYTVYIDGVESPATKEQCIGLESAAVWSALHLQDRLQDHVAGMPNRWVVSLLP</sequence>
<feature type="signal peptide" evidence="1">
    <location>
        <begin position="1"/>
        <end position="23"/>
    </location>
</feature>
<proteinExistence type="predicted"/>
<feature type="chain" id="PRO_5046507946" evidence="1">
    <location>
        <begin position="24"/>
        <end position="145"/>
    </location>
</feature>
<name>A0ABT5I2R9_VOGIN</name>
<organism evidence="2 3">
    <name type="scientific">Vogesella indigofera</name>
    <name type="common">Pseudomonas indigofera</name>
    <dbReference type="NCBI Taxonomy" id="45465"/>
    <lineage>
        <taxon>Bacteria</taxon>
        <taxon>Pseudomonadati</taxon>
        <taxon>Pseudomonadota</taxon>
        <taxon>Betaproteobacteria</taxon>
        <taxon>Neisseriales</taxon>
        <taxon>Chromobacteriaceae</taxon>
        <taxon>Vogesella</taxon>
    </lineage>
</organism>
<keyword evidence="3" id="KW-1185">Reference proteome</keyword>
<comment type="caution">
    <text evidence="2">The sequence shown here is derived from an EMBL/GenBank/DDBJ whole genome shotgun (WGS) entry which is preliminary data.</text>
</comment>
<reference evidence="2 3" key="1">
    <citation type="submission" date="2023-01" db="EMBL/GenBank/DDBJ databases">
        <title>Novel species of the genus Vogesella isolated from rivers.</title>
        <authorList>
            <person name="Lu H."/>
        </authorList>
    </citation>
    <scope>NUCLEOTIDE SEQUENCE [LARGE SCALE GENOMIC DNA]</scope>
    <source>
        <strain evidence="2 3">SH7W</strain>
    </source>
</reference>
<dbReference type="EMBL" id="JAQQKY010000002">
    <property type="protein sequence ID" value="MDC7690466.1"/>
    <property type="molecule type" value="Genomic_DNA"/>
</dbReference>